<organism evidence="1 2">
    <name type="scientific">candidate division MSBL1 archaeon SCGC-AAA382A20</name>
    <dbReference type="NCBI Taxonomy" id="1698280"/>
    <lineage>
        <taxon>Archaea</taxon>
        <taxon>Methanobacteriati</taxon>
        <taxon>Methanobacteriota</taxon>
        <taxon>candidate division MSBL1</taxon>
    </lineage>
</organism>
<comment type="caution">
    <text evidence="1">The sequence shown here is derived from an EMBL/GenBank/DDBJ whole genome shotgun (WGS) entry which is preliminary data.</text>
</comment>
<dbReference type="Proteomes" id="UP000070263">
    <property type="component" value="Unassembled WGS sequence"/>
</dbReference>
<keyword evidence="2" id="KW-1185">Reference proteome</keyword>
<gene>
    <name evidence="1" type="ORF">AKJ51_00085</name>
</gene>
<name>A0A133VMR7_9EURY</name>
<evidence type="ECO:0000313" key="2">
    <source>
        <dbReference type="Proteomes" id="UP000070263"/>
    </source>
</evidence>
<reference evidence="1 2" key="1">
    <citation type="journal article" date="2016" name="Sci. Rep.">
        <title>Metabolic traits of an uncultured archaeal lineage -MSBL1- from brine pools of the Red Sea.</title>
        <authorList>
            <person name="Mwirichia R."/>
            <person name="Alam I."/>
            <person name="Rashid M."/>
            <person name="Vinu M."/>
            <person name="Ba-Alawi W."/>
            <person name="Anthony Kamau A."/>
            <person name="Kamanda Ngugi D."/>
            <person name="Goker M."/>
            <person name="Klenk H.P."/>
            <person name="Bajic V."/>
            <person name="Stingl U."/>
        </authorList>
    </citation>
    <scope>NUCLEOTIDE SEQUENCE [LARGE SCALE GENOMIC DNA]</scope>
    <source>
        <strain evidence="1">SCGC-AAA382A20</strain>
    </source>
</reference>
<protein>
    <submittedName>
        <fullName evidence="1">Uncharacterized protein</fullName>
    </submittedName>
</protein>
<sequence length="120" mass="14113">MDDPFSLRLQEEIVEVLDMCMIVIDLKFYFGNQEVSGYELVKADEIHPTAAINLFMEQLWAEKTITEERNKKYVNPSNAMRVEVEDWKIVPEDDCKVIEKYMVPHEITDRMVEDAVIENL</sequence>
<accession>A0A133VMR7</accession>
<dbReference type="EMBL" id="LHYE01000001">
    <property type="protein sequence ID" value="KXB07746.1"/>
    <property type="molecule type" value="Genomic_DNA"/>
</dbReference>
<evidence type="ECO:0000313" key="1">
    <source>
        <dbReference type="EMBL" id="KXB07746.1"/>
    </source>
</evidence>
<proteinExistence type="predicted"/>
<dbReference type="AlphaFoldDB" id="A0A133VMR7"/>